<evidence type="ECO:0000313" key="2">
    <source>
        <dbReference type="Proteomes" id="UP000724874"/>
    </source>
</evidence>
<gene>
    <name evidence="1" type="ORF">CPB84DRAFT_1851484</name>
</gene>
<dbReference type="EMBL" id="JADNYJ010000129">
    <property type="protein sequence ID" value="KAF8881678.1"/>
    <property type="molecule type" value="Genomic_DNA"/>
</dbReference>
<dbReference type="AlphaFoldDB" id="A0A9P5NG26"/>
<keyword evidence="2" id="KW-1185">Reference proteome</keyword>
<organism evidence="1 2">
    <name type="scientific">Gymnopilus junonius</name>
    <name type="common">Spectacular rustgill mushroom</name>
    <name type="synonym">Gymnopilus spectabilis subsp. junonius</name>
    <dbReference type="NCBI Taxonomy" id="109634"/>
    <lineage>
        <taxon>Eukaryota</taxon>
        <taxon>Fungi</taxon>
        <taxon>Dikarya</taxon>
        <taxon>Basidiomycota</taxon>
        <taxon>Agaricomycotina</taxon>
        <taxon>Agaricomycetes</taxon>
        <taxon>Agaricomycetidae</taxon>
        <taxon>Agaricales</taxon>
        <taxon>Agaricineae</taxon>
        <taxon>Hymenogastraceae</taxon>
        <taxon>Gymnopilus</taxon>
    </lineage>
</organism>
<accession>A0A9P5NG26</accession>
<protein>
    <submittedName>
        <fullName evidence="1">Uncharacterized protein</fullName>
    </submittedName>
</protein>
<name>A0A9P5NG26_GYMJU</name>
<comment type="caution">
    <text evidence="1">The sequence shown here is derived from an EMBL/GenBank/DDBJ whole genome shotgun (WGS) entry which is preliminary data.</text>
</comment>
<dbReference type="Proteomes" id="UP000724874">
    <property type="component" value="Unassembled WGS sequence"/>
</dbReference>
<proteinExistence type="predicted"/>
<reference evidence="1" key="1">
    <citation type="submission" date="2020-11" db="EMBL/GenBank/DDBJ databases">
        <authorList>
            <consortium name="DOE Joint Genome Institute"/>
            <person name="Ahrendt S."/>
            <person name="Riley R."/>
            <person name="Andreopoulos W."/>
            <person name="LaButti K."/>
            <person name="Pangilinan J."/>
            <person name="Ruiz-duenas F.J."/>
            <person name="Barrasa J.M."/>
            <person name="Sanchez-Garcia M."/>
            <person name="Camarero S."/>
            <person name="Miyauchi S."/>
            <person name="Serrano A."/>
            <person name="Linde D."/>
            <person name="Babiker R."/>
            <person name="Drula E."/>
            <person name="Ayuso-Fernandez I."/>
            <person name="Pacheco R."/>
            <person name="Padilla G."/>
            <person name="Ferreira P."/>
            <person name="Barriuso J."/>
            <person name="Kellner H."/>
            <person name="Castanera R."/>
            <person name="Alfaro M."/>
            <person name="Ramirez L."/>
            <person name="Pisabarro A.G."/>
            <person name="Kuo A."/>
            <person name="Tritt A."/>
            <person name="Lipzen A."/>
            <person name="He G."/>
            <person name="Yan M."/>
            <person name="Ng V."/>
            <person name="Cullen D."/>
            <person name="Martin F."/>
            <person name="Rosso M.-N."/>
            <person name="Henrissat B."/>
            <person name="Hibbett D."/>
            <person name="Martinez A.T."/>
            <person name="Grigoriev I.V."/>
        </authorList>
    </citation>
    <scope>NUCLEOTIDE SEQUENCE</scope>
    <source>
        <strain evidence="1">AH 44721</strain>
    </source>
</reference>
<evidence type="ECO:0000313" key="1">
    <source>
        <dbReference type="EMBL" id="KAF8881678.1"/>
    </source>
</evidence>
<sequence length="474" mass="53616">MLKLDDDILYYLACNHLKGSPSTIASLSLVSRSLCESFGYVKFRSIKLKVLTSNEQVRNIESPAERLAKRMKEDPNMVKMVASLWFGQEGECGSLPAFEDEESVYAQRERDSICYILTRAYPGLTEVTLSAKWCIIYTDDRPLKCQILPAIWNAFQLCSTLPSLSRVALLTDRVPFSLLRALNPGLGTLAILGGGDFIFEDGHPIEIPRTREEIKCGLHTLEIDNSRAPYQQKSSLRSPFLINTSTLTTLLLKNLSMSANSSMSSLIRTCASTLTTLKIFWHNNHSPYWLDVIRLNKSVALKSLTLALSRHTSGCEARRNMNNLIDALASCIQTHSGLQESNLERINLLFHRGAKERDEKFGNSLFVWLYWIDRETWKHLDDLFCVERMDSCWTKLQMARVGLLYPMSVAERNSVVHNMMRKLPNLSQSGCLDLIVQDSEDPCCPTISGRTINSKFDSMQFCTCVPISTRTKSK</sequence>